<dbReference type="Pfam" id="PF03591">
    <property type="entry name" value="AzlC"/>
    <property type="match status" value="1"/>
</dbReference>
<feature type="transmembrane region" description="Helical" evidence="8">
    <location>
        <begin position="221"/>
        <end position="240"/>
    </location>
</feature>
<keyword evidence="3" id="KW-0813">Transport</keyword>
<dbReference type="Proteomes" id="UP000274920">
    <property type="component" value="Unassembled WGS sequence"/>
</dbReference>
<evidence type="ECO:0000313" key="9">
    <source>
        <dbReference type="EMBL" id="RRK33275.1"/>
    </source>
</evidence>
<dbReference type="GO" id="GO:1903785">
    <property type="term" value="P:L-valine transmembrane transport"/>
    <property type="evidence" value="ECO:0007669"/>
    <property type="project" value="TreeGrafter"/>
</dbReference>
<feature type="transmembrane region" description="Helical" evidence="8">
    <location>
        <begin position="139"/>
        <end position="162"/>
    </location>
</feature>
<keyword evidence="4" id="KW-1003">Cell membrane</keyword>
<feature type="transmembrane region" description="Helical" evidence="8">
    <location>
        <begin position="195"/>
        <end position="215"/>
    </location>
</feature>
<dbReference type="GO" id="GO:0005886">
    <property type="term" value="C:plasma membrane"/>
    <property type="evidence" value="ECO:0007669"/>
    <property type="project" value="UniProtKB-SubCell"/>
</dbReference>
<proteinExistence type="inferred from homology"/>
<feature type="transmembrane region" description="Helical" evidence="8">
    <location>
        <begin position="68"/>
        <end position="96"/>
    </location>
</feature>
<evidence type="ECO:0000256" key="5">
    <source>
        <dbReference type="ARBA" id="ARBA00022692"/>
    </source>
</evidence>
<dbReference type="EMBL" id="RHJS01000002">
    <property type="protein sequence ID" value="RRK33275.1"/>
    <property type="molecule type" value="Genomic_DNA"/>
</dbReference>
<evidence type="ECO:0000256" key="1">
    <source>
        <dbReference type="ARBA" id="ARBA00004651"/>
    </source>
</evidence>
<protein>
    <submittedName>
        <fullName evidence="9">Branched-chain amino acid ABC transporter permease</fullName>
    </submittedName>
</protein>
<keyword evidence="5 8" id="KW-0812">Transmembrane</keyword>
<keyword evidence="7 8" id="KW-0472">Membrane</keyword>
<feature type="transmembrane region" description="Helical" evidence="8">
    <location>
        <begin position="26"/>
        <end position="48"/>
    </location>
</feature>
<comment type="caution">
    <text evidence="9">The sequence shown here is derived from an EMBL/GenBank/DDBJ whole genome shotgun (WGS) entry which is preliminary data.</text>
</comment>
<dbReference type="PANTHER" id="PTHR34979:SF1">
    <property type="entry name" value="INNER MEMBRANE PROTEIN YGAZ"/>
    <property type="match status" value="1"/>
</dbReference>
<evidence type="ECO:0000256" key="8">
    <source>
        <dbReference type="SAM" id="Phobius"/>
    </source>
</evidence>
<dbReference type="AlphaFoldDB" id="A0A426DKJ6"/>
<evidence type="ECO:0000256" key="7">
    <source>
        <dbReference type="ARBA" id="ARBA00023136"/>
    </source>
</evidence>
<accession>A0A426DKJ6</accession>
<gene>
    <name evidence="9" type="ORF">EBB54_19485</name>
</gene>
<dbReference type="InterPro" id="IPR011606">
    <property type="entry name" value="Brnchd-chn_aa_trnsp_permease"/>
</dbReference>
<sequence>MEQTYNINTLGTRFSRQALGDGMRDGVPIGLGYFAVSFSLGIAAKNAGLTPFQGFLASLLCNASAGEYAGFTLIAAGATYLELAVVTLIANARYLLMSCAMSQRLDPAMPGFHRPLMAFHITDELFGIAIARPGCLNPFYSYGAVLVAAPCWAVGTALGAIAGGLLPLRLVSAFSVALYGMFLAVIIPAARQSKVIAGLIVLCFGASYGAAHLPAVSRVSGGTRTIILTVVLSAAAALLFPQNTEEDETNA</sequence>
<comment type="subcellular location">
    <subcellularLocation>
        <location evidence="1">Cell membrane</location>
        <topology evidence="1">Multi-pass membrane protein</topology>
    </subcellularLocation>
</comment>
<feature type="transmembrane region" description="Helical" evidence="8">
    <location>
        <begin position="168"/>
        <end position="188"/>
    </location>
</feature>
<dbReference type="PANTHER" id="PTHR34979">
    <property type="entry name" value="INNER MEMBRANE PROTEIN YGAZ"/>
    <property type="match status" value="1"/>
</dbReference>
<keyword evidence="6 8" id="KW-1133">Transmembrane helix</keyword>
<evidence type="ECO:0000256" key="4">
    <source>
        <dbReference type="ARBA" id="ARBA00022475"/>
    </source>
</evidence>
<evidence type="ECO:0000256" key="3">
    <source>
        <dbReference type="ARBA" id="ARBA00022448"/>
    </source>
</evidence>
<keyword evidence="10" id="KW-1185">Reference proteome</keyword>
<dbReference type="RefSeq" id="WP_125128584.1">
    <property type="nucleotide sequence ID" value="NZ_RHJS01000002.1"/>
</dbReference>
<evidence type="ECO:0000313" key="10">
    <source>
        <dbReference type="Proteomes" id="UP000274920"/>
    </source>
</evidence>
<name>A0A426DKJ6_9FIRM</name>
<organism evidence="9 10">
    <name type="scientific">Schaedlerella arabinosiphila</name>
    <dbReference type="NCBI Taxonomy" id="2044587"/>
    <lineage>
        <taxon>Bacteria</taxon>
        <taxon>Bacillati</taxon>
        <taxon>Bacillota</taxon>
        <taxon>Clostridia</taxon>
        <taxon>Lachnospirales</taxon>
        <taxon>Lachnospiraceae</taxon>
        <taxon>Schaedlerella</taxon>
    </lineage>
</organism>
<evidence type="ECO:0000256" key="6">
    <source>
        <dbReference type="ARBA" id="ARBA00022989"/>
    </source>
</evidence>
<comment type="similarity">
    <text evidence="2">Belongs to the AzlC family.</text>
</comment>
<evidence type="ECO:0000256" key="2">
    <source>
        <dbReference type="ARBA" id="ARBA00010735"/>
    </source>
</evidence>
<reference evidence="9" key="1">
    <citation type="submission" date="2018-10" db="EMBL/GenBank/DDBJ databases">
        <title>Schaedlerella arabinophila gen. nov. sp. nov., isolated from the mouse intestinal tract and comparative analysis with the genome of the closely related altered Schaedler flora strain ASF502.</title>
        <authorList>
            <person name="Miyake S."/>
            <person name="Soh M."/>
            <person name="Seedorf H."/>
        </authorList>
    </citation>
    <scope>NUCLEOTIDE SEQUENCE [LARGE SCALE GENOMIC DNA]</scope>
    <source>
        <strain evidence="9">DSM 106076</strain>
    </source>
</reference>